<dbReference type="InterPro" id="IPR000743">
    <property type="entry name" value="Glyco_hydro_28"/>
</dbReference>
<comment type="caution">
    <text evidence="4">The sequence shown here is derived from an EMBL/GenBank/DDBJ whole genome shotgun (WGS) entry which is preliminary data.</text>
</comment>
<evidence type="ECO:0000256" key="1">
    <source>
        <dbReference type="ARBA" id="ARBA00008834"/>
    </source>
</evidence>
<dbReference type="SUPFAM" id="SSF51126">
    <property type="entry name" value="Pectin lyase-like"/>
    <property type="match status" value="1"/>
</dbReference>
<evidence type="ECO:0000313" key="4">
    <source>
        <dbReference type="EMBL" id="GAI73097.1"/>
    </source>
</evidence>
<dbReference type="PANTHER" id="PTHR31339">
    <property type="entry name" value="PECTIN LYASE-RELATED"/>
    <property type="match status" value="1"/>
</dbReference>
<keyword evidence="3" id="KW-0326">Glycosidase</keyword>
<dbReference type="GO" id="GO:0004650">
    <property type="term" value="F:polygalacturonase activity"/>
    <property type="evidence" value="ECO:0007669"/>
    <property type="project" value="InterPro"/>
</dbReference>
<dbReference type="Gene3D" id="2.160.20.10">
    <property type="entry name" value="Single-stranded right-handed beta-helix, Pectin lyase-like"/>
    <property type="match status" value="1"/>
</dbReference>
<dbReference type="EMBL" id="BARW01014033">
    <property type="protein sequence ID" value="GAI73097.1"/>
    <property type="molecule type" value="Genomic_DNA"/>
</dbReference>
<keyword evidence="2" id="KW-0378">Hydrolase</keyword>
<protein>
    <recommendedName>
        <fullName evidence="5">Right handed beta helix domain-containing protein</fullName>
    </recommendedName>
</protein>
<comment type="similarity">
    <text evidence="1">Belongs to the glycosyl hydrolase 28 family.</text>
</comment>
<evidence type="ECO:0008006" key="5">
    <source>
        <dbReference type="Google" id="ProtNLM"/>
    </source>
</evidence>
<dbReference type="InterPro" id="IPR012334">
    <property type="entry name" value="Pectin_lyas_fold"/>
</dbReference>
<dbReference type="PANTHER" id="PTHR31339:SF9">
    <property type="entry name" value="PLASMIN AND FIBRONECTIN-BINDING PROTEIN A"/>
    <property type="match status" value="1"/>
</dbReference>
<dbReference type="GO" id="GO:0005975">
    <property type="term" value="P:carbohydrate metabolic process"/>
    <property type="evidence" value="ECO:0007669"/>
    <property type="project" value="InterPro"/>
</dbReference>
<dbReference type="InterPro" id="IPR011050">
    <property type="entry name" value="Pectin_lyase_fold/virulence"/>
</dbReference>
<evidence type="ECO:0000256" key="2">
    <source>
        <dbReference type="ARBA" id="ARBA00022801"/>
    </source>
</evidence>
<feature type="non-terminal residue" evidence="4">
    <location>
        <position position="1"/>
    </location>
</feature>
<reference evidence="4" key="1">
    <citation type="journal article" date="2014" name="Front. Microbiol.">
        <title>High frequency of phylogenetically diverse reductive dehalogenase-homologous genes in deep subseafloor sedimentary metagenomes.</title>
        <authorList>
            <person name="Kawai M."/>
            <person name="Futagami T."/>
            <person name="Toyoda A."/>
            <person name="Takaki Y."/>
            <person name="Nishi S."/>
            <person name="Hori S."/>
            <person name="Arai W."/>
            <person name="Tsubouchi T."/>
            <person name="Morono Y."/>
            <person name="Uchiyama I."/>
            <person name="Ito T."/>
            <person name="Fujiyama A."/>
            <person name="Inagaki F."/>
            <person name="Takami H."/>
        </authorList>
    </citation>
    <scope>NUCLEOTIDE SEQUENCE</scope>
    <source>
        <strain evidence="4">Expedition CK06-06</strain>
    </source>
</reference>
<dbReference type="InterPro" id="IPR051801">
    <property type="entry name" value="GH28_Enzymes"/>
</dbReference>
<name>X1QX25_9ZZZZ</name>
<sequence>PKNIYIENCRDVLIEDIRLRDAGSWMQHYRNCDRLTIRGIAVFNHVSYNNDGLNIDSCRDVTITGCTVDSDDDAIVLKSLSLKPCENIVISDCT</sequence>
<accession>X1QX25</accession>
<organism evidence="4">
    <name type="scientific">marine sediment metagenome</name>
    <dbReference type="NCBI Taxonomy" id="412755"/>
    <lineage>
        <taxon>unclassified sequences</taxon>
        <taxon>metagenomes</taxon>
        <taxon>ecological metagenomes</taxon>
    </lineage>
</organism>
<dbReference type="AlphaFoldDB" id="X1QX25"/>
<dbReference type="Pfam" id="PF00295">
    <property type="entry name" value="Glyco_hydro_28"/>
    <property type="match status" value="1"/>
</dbReference>
<proteinExistence type="inferred from homology"/>
<evidence type="ECO:0000256" key="3">
    <source>
        <dbReference type="ARBA" id="ARBA00023295"/>
    </source>
</evidence>
<feature type="non-terminal residue" evidence="4">
    <location>
        <position position="94"/>
    </location>
</feature>
<gene>
    <name evidence="4" type="ORF">S12H4_25226</name>
</gene>